<protein>
    <recommendedName>
        <fullName evidence="3">Scramblase</fullName>
    </recommendedName>
</protein>
<name>A0A179B384_9ACTO</name>
<proteinExistence type="predicted"/>
<dbReference type="Pfam" id="PF04525">
    <property type="entry name" value="LOR"/>
    <property type="match status" value="1"/>
</dbReference>
<sequence length="194" mass="20678">MEAQQNIAERDLLVMQQIRPSISDEFTIEDADGNIVGNIISTDSTQPRSSKSPCKFDVVDADGSVVIHVSAMQNFGRDAYSVNHPDGALLAGVKERYACFVREMSIEPVDEAPMTLHGSFLDRQFKVKSADGDALVASSARGRPSLAIGPAGSGRYALAFETSASEIQRLAVLGGMVALDLMDQKAAASANSWA</sequence>
<dbReference type="SUPFAM" id="SSF54518">
    <property type="entry name" value="Tubby C-terminal domain-like"/>
    <property type="match status" value="1"/>
</dbReference>
<organism evidence="1 2">
    <name type="scientific">Peptidiphaga gingivicola</name>
    <dbReference type="NCBI Taxonomy" id="2741497"/>
    <lineage>
        <taxon>Bacteria</taxon>
        <taxon>Bacillati</taxon>
        <taxon>Actinomycetota</taxon>
        <taxon>Actinomycetes</taxon>
        <taxon>Actinomycetales</taxon>
        <taxon>Actinomycetaceae</taxon>
        <taxon>Peptidiphaga</taxon>
    </lineage>
</organism>
<dbReference type="OrthoDB" id="4412702at2"/>
<keyword evidence="2" id="KW-1185">Reference proteome</keyword>
<comment type="caution">
    <text evidence="1">The sequence shown here is derived from an EMBL/GenBank/DDBJ whole genome shotgun (WGS) entry which is preliminary data.</text>
</comment>
<evidence type="ECO:0008006" key="3">
    <source>
        <dbReference type="Google" id="ProtNLM"/>
    </source>
</evidence>
<dbReference type="AlphaFoldDB" id="A0A179B384"/>
<dbReference type="InterPro" id="IPR007612">
    <property type="entry name" value="LOR"/>
</dbReference>
<dbReference type="Proteomes" id="UP000078368">
    <property type="component" value="Unassembled WGS sequence"/>
</dbReference>
<evidence type="ECO:0000313" key="2">
    <source>
        <dbReference type="Proteomes" id="UP000078368"/>
    </source>
</evidence>
<gene>
    <name evidence="1" type="ORF">A4H34_01170</name>
</gene>
<accession>A0A179B384</accession>
<dbReference type="RefSeq" id="WP_064230793.1">
    <property type="nucleotide sequence ID" value="NZ_LVZK01000001.1"/>
</dbReference>
<dbReference type="EMBL" id="LVZK01000001">
    <property type="protein sequence ID" value="OAP85835.1"/>
    <property type="molecule type" value="Genomic_DNA"/>
</dbReference>
<dbReference type="InterPro" id="IPR025659">
    <property type="entry name" value="Tubby-like_C"/>
</dbReference>
<reference evidence="1 2" key="1">
    <citation type="submission" date="2016-04" db="EMBL/GenBank/DDBJ databases">
        <title>Peptidophaga gingivicola gen. nov., sp. nov., isolated from human subgingival plaque.</title>
        <authorList>
            <person name="Beall C.J."/>
            <person name="Mokrzan E.M."/>
            <person name="Griffen A.L."/>
            <person name="Leys E.J."/>
        </authorList>
    </citation>
    <scope>NUCLEOTIDE SEQUENCE [LARGE SCALE GENOMIC DNA]</scope>
    <source>
        <strain evidence="1 2">BA112</strain>
    </source>
</reference>
<evidence type="ECO:0000313" key="1">
    <source>
        <dbReference type="EMBL" id="OAP85835.1"/>
    </source>
</evidence>